<proteinExistence type="predicted"/>
<dbReference type="RefSeq" id="WP_135476784.1">
    <property type="nucleotide sequence ID" value="NZ_SIJK02000004.1"/>
</dbReference>
<keyword evidence="2" id="KW-1185">Reference proteome</keyword>
<evidence type="ECO:0008006" key="3">
    <source>
        <dbReference type="Google" id="ProtNLM"/>
    </source>
</evidence>
<gene>
    <name evidence="1" type="ORF">EYB53_003450</name>
</gene>
<reference evidence="1 2" key="1">
    <citation type="submission" date="2021-03" db="EMBL/GenBank/DDBJ databases">
        <authorList>
            <person name="Grouzdev D.S."/>
        </authorList>
    </citation>
    <scope>NUCLEOTIDE SEQUENCE [LARGE SCALE GENOMIC DNA]</scope>
    <source>
        <strain evidence="1 2">M50-1</strain>
    </source>
</reference>
<protein>
    <recommendedName>
        <fullName evidence="3">Membrane-bound metal-dependent hydrolase</fullName>
    </recommendedName>
</protein>
<evidence type="ECO:0000313" key="1">
    <source>
        <dbReference type="EMBL" id="MBP1464760.1"/>
    </source>
</evidence>
<comment type="caution">
    <text evidence="1">The sequence shown here is derived from an EMBL/GenBank/DDBJ whole genome shotgun (WGS) entry which is preliminary data.</text>
</comment>
<name>A0ABS4D5P8_9CHLR</name>
<evidence type="ECO:0000313" key="2">
    <source>
        <dbReference type="Proteomes" id="UP001193081"/>
    </source>
</evidence>
<accession>A0ABS4D5P8</accession>
<dbReference type="Proteomes" id="UP001193081">
    <property type="component" value="Unassembled WGS sequence"/>
</dbReference>
<organism evidence="1 2">
    <name type="scientific">Candidatus Chloroploca mongolica</name>
    <dbReference type="NCBI Taxonomy" id="2528176"/>
    <lineage>
        <taxon>Bacteria</taxon>
        <taxon>Bacillati</taxon>
        <taxon>Chloroflexota</taxon>
        <taxon>Chloroflexia</taxon>
        <taxon>Chloroflexales</taxon>
        <taxon>Chloroflexineae</taxon>
        <taxon>Oscillochloridaceae</taxon>
        <taxon>Candidatus Chloroploca</taxon>
    </lineage>
</organism>
<dbReference type="EMBL" id="SIJK02000004">
    <property type="protein sequence ID" value="MBP1464760.1"/>
    <property type="molecule type" value="Genomic_DNA"/>
</dbReference>
<sequence>MRFRTHLITSLLLGAVCYPRQPVQFASVVVGGTLIDLDHLVIYAMRTGDWSIVGALRYDRYRHLPLQPGDHRPRYGFLRSWLHRPLLSLPLCWGLAWRYPALRPVALGVTLHLILDRRWKGSVVH</sequence>